<dbReference type="GO" id="GO:0016567">
    <property type="term" value="P:protein ubiquitination"/>
    <property type="evidence" value="ECO:0007669"/>
    <property type="project" value="InterPro"/>
</dbReference>
<keyword evidence="8" id="KW-0862">Zinc</keyword>
<gene>
    <name evidence="11" type="ORF">CLAFUR5_05645</name>
</gene>
<evidence type="ECO:0000313" key="12">
    <source>
        <dbReference type="Proteomes" id="UP000756132"/>
    </source>
</evidence>
<comment type="catalytic activity">
    <reaction evidence="1">
        <text>[E2 ubiquitin-conjugating enzyme]-S-ubiquitinyl-L-cysteine + [acceptor protein]-L-lysine = [E2 ubiquitin-conjugating enzyme]-L-cysteine + [acceptor protein]-N(6)-ubiquitinyl-L-lysine.</text>
        <dbReference type="EC" id="2.3.2.31"/>
    </reaction>
</comment>
<evidence type="ECO:0000256" key="4">
    <source>
        <dbReference type="ARBA" id="ARBA00022723"/>
    </source>
</evidence>
<evidence type="ECO:0000256" key="3">
    <source>
        <dbReference type="ARBA" id="ARBA00022679"/>
    </source>
</evidence>
<dbReference type="Gene3D" id="1.20.120.1750">
    <property type="match status" value="1"/>
</dbReference>
<dbReference type="SUPFAM" id="SSF57850">
    <property type="entry name" value="RING/U-box"/>
    <property type="match status" value="2"/>
</dbReference>
<dbReference type="AlphaFoldDB" id="A0A9Q8LJ24"/>
<reference evidence="11" key="2">
    <citation type="journal article" date="2022" name="Microb. Genom.">
        <title>A chromosome-scale genome assembly of the tomato pathogen Cladosporium fulvum reveals a compartmentalized genome architecture and the presence of a dispensable chromosome.</title>
        <authorList>
            <person name="Zaccaron A.Z."/>
            <person name="Chen L.H."/>
            <person name="Samaras A."/>
            <person name="Stergiopoulos I."/>
        </authorList>
    </citation>
    <scope>NUCLEOTIDE SEQUENCE</scope>
    <source>
        <strain evidence="11">Race5_Kim</strain>
    </source>
</reference>
<feature type="region of interest" description="Disordered" evidence="9">
    <location>
        <begin position="1"/>
        <end position="102"/>
    </location>
</feature>
<dbReference type="GeneID" id="71985523"/>
<evidence type="ECO:0000313" key="11">
    <source>
        <dbReference type="EMBL" id="UJO18303.1"/>
    </source>
</evidence>
<proteinExistence type="predicted"/>
<organism evidence="11 12">
    <name type="scientific">Passalora fulva</name>
    <name type="common">Tomato leaf mold</name>
    <name type="synonym">Cladosporium fulvum</name>
    <dbReference type="NCBI Taxonomy" id="5499"/>
    <lineage>
        <taxon>Eukaryota</taxon>
        <taxon>Fungi</taxon>
        <taxon>Dikarya</taxon>
        <taxon>Ascomycota</taxon>
        <taxon>Pezizomycotina</taxon>
        <taxon>Dothideomycetes</taxon>
        <taxon>Dothideomycetidae</taxon>
        <taxon>Mycosphaerellales</taxon>
        <taxon>Mycosphaerellaceae</taxon>
        <taxon>Fulvia</taxon>
    </lineage>
</organism>
<dbReference type="InterPro" id="IPR031127">
    <property type="entry name" value="E3_UB_ligase_RBR"/>
</dbReference>
<dbReference type="EC" id="2.3.2.31" evidence="2"/>
<dbReference type="Gene3D" id="3.30.40.10">
    <property type="entry name" value="Zinc/RING finger domain, C3HC4 (zinc finger)"/>
    <property type="match status" value="1"/>
</dbReference>
<keyword evidence="4" id="KW-0479">Metal-binding</keyword>
<keyword evidence="3" id="KW-0808">Transferase</keyword>
<protein>
    <recommendedName>
        <fullName evidence="2">RBR-type E3 ubiquitin transferase</fullName>
        <ecNumber evidence="2">2.3.2.31</ecNumber>
    </recommendedName>
</protein>
<keyword evidence="5" id="KW-0677">Repeat</keyword>
<dbReference type="OrthoDB" id="9977870at2759"/>
<dbReference type="Pfam" id="PF01485">
    <property type="entry name" value="IBR"/>
    <property type="match status" value="1"/>
</dbReference>
<dbReference type="InterPro" id="IPR002867">
    <property type="entry name" value="IBR_dom"/>
</dbReference>
<keyword evidence="12" id="KW-1185">Reference proteome</keyword>
<dbReference type="InterPro" id="IPR044066">
    <property type="entry name" value="TRIAD_supradom"/>
</dbReference>
<keyword evidence="7" id="KW-0833">Ubl conjugation pathway</keyword>
<dbReference type="GO" id="GO:0061630">
    <property type="term" value="F:ubiquitin protein ligase activity"/>
    <property type="evidence" value="ECO:0007669"/>
    <property type="project" value="UniProtKB-EC"/>
</dbReference>
<reference evidence="11" key="1">
    <citation type="submission" date="2021-12" db="EMBL/GenBank/DDBJ databases">
        <authorList>
            <person name="Zaccaron A."/>
            <person name="Stergiopoulos I."/>
        </authorList>
    </citation>
    <scope>NUCLEOTIDE SEQUENCE</scope>
    <source>
        <strain evidence="11">Race5_Kim</strain>
    </source>
</reference>
<dbReference type="GO" id="GO:0008270">
    <property type="term" value="F:zinc ion binding"/>
    <property type="evidence" value="ECO:0007669"/>
    <property type="project" value="UniProtKB-KW"/>
</dbReference>
<sequence>MAMAGDEQDEYHAAITTDSNVATAATHPHDDGSGLKRKRPDQEADETEDTGPAAKCVKQYGDPASTESSVATTATQPHCDSSTRKRERSDEDGDEVEDIAPAKKCIKQDGDAYAGARLIKRKRVPEGDRNGKVKCETCWDRKPVEEAIALECDHTSCYGCVQDLFRQSMKDETLYPPRCCTRLITLDDMRDILPEDLIPEFIAKREELEDPSKCYCHVPTCSAYIPNAKRTGDNAICPTCNSSTCRKCQGASHDGDCVYDPETQALMETAKDLQWQRYPPCGRFLEHNFGCWHMTCPCKHEFCYLCATTWKECKCDLWEEERLLERARIITERERLGRATQGRRNARGRWIPVQAPDGAPRDIAGMAARFRQHAECAHGNMHMYVPGSYECDDCHHVLDRYIHRCDQCRVSLCTWCCMHRRRRGAIRT</sequence>
<evidence type="ECO:0000256" key="5">
    <source>
        <dbReference type="ARBA" id="ARBA00022737"/>
    </source>
</evidence>
<evidence type="ECO:0000256" key="2">
    <source>
        <dbReference type="ARBA" id="ARBA00012251"/>
    </source>
</evidence>
<evidence type="ECO:0000256" key="8">
    <source>
        <dbReference type="ARBA" id="ARBA00022833"/>
    </source>
</evidence>
<feature type="domain" description="RING-type" evidence="10">
    <location>
        <begin position="131"/>
        <end position="324"/>
    </location>
</feature>
<dbReference type="KEGG" id="ffu:CLAFUR5_05645"/>
<evidence type="ECO:0000256" key="9">
    <source>
        <dbReference type="SAM" id="MobiDB-lite"/>
    </source>
</evidence>
<accession>A0A9Q8LJ24</accession>
<keyword evidence="6" id="KW-0863">Zinc-finger</keyword>
<dbReference type="PANTHER" id="PTHR11685">
    <property type="entry name" value="RBR FAMILY RING FINGER AND IBR DOMAIN-CONTAINING"/>
    <property type="match status" value="1"/>
</dbReference>
<evidence type="ECO:0000259" key="10">
    <source>
        <dbReference type="PROSITE" id="PS51873"/>
    </source>
</evidence>
<dbReference type="EMBL" id="CP090167">
    <property type="protein sequence ID" value="UJO18303.1"/>
    <property type="molecule type" value="Genomic_DNA"/>
</dbReference>
<feature type="compositionally biased region" description="Low complexity" evidence="9">
    <location>
        <begin position="64"/>
        <end position="75"/>
    </location>
</feature>
<dbReference type="InterPro" id="IPR013083">
    <property type="entry name" value="Znf_RING/FYVE/PHD"/>
</dbReference>
<evidence type="ECO:0000256" key="1">
    <source>
        <dbReference type="ARBA" id="ARBA00001798"/>
    </source>
</evidence>
<evidence type="ECO:0000256" key="7">
    <source>
        <dbReference type="ARBA" id="ARBA00022786"/>
    </source>
</evidence>
<dbReference type="PROSITE" id="PS51873">
    <property type="entry name" value="TRIAD"/>
    <property type="match status" value="1"/>
</dbReference>
<dbReference type="CDD" id="cd20335">
    <property type="entry name" value="BRcat_RBR"/>
    <property type="match status" value="1"/>
</dbReference>
<dbReference type="Proteomes" id="UP000756132">
    <property type="component" value="Chromosome 5"/>
</dbReference>
<evidence type="ECO:0000256" key="6">
    <source>
        <dbReference type="ARBA" id="ARBA00022771"/>
    </source>
</evidence>
<name>A0A9Q8LJ24_PASFU</name>
<dbReference type="RefSeq" id="XP_047762669.1">
    <property type="nucleotide sequence ID" value="XM_047904793.1"/>
</dbReference>